<proteinExistence type="predicted"/>
<comment type="caution">
    <text evidence="1">The sequence shown here is derived from an EMBL/GenBank/DDBJ whole genome shotgun (WGS) entry which is preliminary data.</text>
</comment>
<keyword evidence="2" id="KW-1185">Reference proteome</keyword>
<accession>A0A9K3D8W1</accession>
<protein>
    <submittedName>
        <fullName evidence="1">Uncharacterized protein</fullName>
    </submittedName>
</protein>
<reference evidence="1 2" key="1">
    <citation type="journal article" date="2018" name="PLoS ONE">
        <title>The draft genome of Kipferlia bialata reveals reductive genome evolution in fornicate parasites.</title>
        <authorList>
            <person name="Tanifuji G."/>
            <person name="Takabayashi S."/>
            <person name="Kume K."/>
            <person name="Takagi M."/>
            <person name="Nakayama T."/>
            <person name="Kamikawa R."/>
            <person name="Inagaki Y."/>
            <person name="Hashimoto T."/>
        </authorList>
    </citation>
    <scope>NUCLEOTIDE SEQUENCE [LARGE SCALE GENOMIC DNA]</scope>
    <source>
        <strain evidence="1">NY0173</strain>
    </source>
</reference>
<feature type="non-terminal residue" evidence="1">
    <location>
        <position position="1"/>
    </location>
</feature>
<name>A0A9K3D8W1_9EUKA</name>
<organism evidence="1 2">
    <name type="scientific">Kipferlia bialata</name>
    <dbReference type="NCBI Taxonomy" id="797122"/>
    <lineage>
        <taxon>Eukaryota</taxon>
        <taxon>Metamonada</taxon>
        <taxon>Carpediemonas-like organisms</taxon>
        <taxon>Kipferlia</taxon>
    </lineage>
</organism>
<dbReference type="EMBL" id="BDIP01007093">
    <property type="protein sequence ID" value="GIQ91066.1"/>
    <property type="molecule type" value="Genomic_DNA"/>
</dbReference>
<dbReference type="AlphaFoldDB" id="A0A9K3D8W1"/>
<evidence type="ECO:0000313" key="2">
    <source>
        <dbReference type="Proteomes" id="UP000265618"/>
    </source>
</evidence>
<sequence>VTSSVELFTLKTELGATLEEIVRMLDIGARSAFVDPEDRVELRRTILSGSIQALKAHGVTEDSLMKEFAKFGEEEAIISLLA</sequence>
<dbReference type="Proteomes" id="UP000265618">
    <property type="component" value="Unassembled WGS sequence"/>
</dbReference>
<evidence type="ECO:0000313" key="1">
    <source>
        <dbReference type="EMBL" id="GIQ91066.1"/>
    </source>
</evidence>
<gene>
    <name evidence="1" type="ORF">KIPB_014138</name>
</gene>